<dbReference type="PROSITE" id="PS50850">
    <property type="entry name" value="MFS"/>
    <property type="match status" value="1"/>
</dbReference>
<protein>
    <recommendedName>
        <fullName evidence="6">Major facilitator superfamily (MFS) profile domain-containing protein</fullName>
    </recommendedName>
</protein>
<reference evidence="7 8" key="1">
    <citation type="submission" date="2024-05" db="EMBL/GenBank/DDBJ databases">
        <authorList>
            <person name="Wallberg A."/>
        </authorList>
    </citation>
    <scope>NUCLEOTIDE SEQUENCE [LARGE SCALE GENOMIC DNA]</scope>
</reference>
<feature type="transmembrane region" description="Helical" evidence="5">
    <location>
        <begin position="95"/>
        <end position="117"/>
    </location>
</feature>
<gene>
    <name evidence="7" type="ORF">MNOR_LOCUS35003</name>
</gene>
<evidence type="ECO:0000256" key="1">
    <source>
        <dbReference type="ARBA" id="ARBA00004141"/>
    </source>
</evidence>
<feature type="transmembrane region" description="Helical" evidence="5">
    <location>
        <begin position="156"/>
        <end position="175"/>
    </location>
</feature>
<evidence type="ECO:0000256" key="5">
    <source>
        <dbReference type="SAM" id="Phobius"/>
    </source>
</evidence>
<dbReference type="GO" id="GO:0015149">
    <property type="term" value="F:hexose transmembrane transporter activity"/>
    <property type="evidence" value="ECO:0007669"/>
    <property type="project" value="TreeGrafter"/>
</dbReference>
<feature type="transmembrane region" description="Helical" evidence="5">
    <location>
        <begin position="123"/>
        <end position="144"/>
    </location>
</feature>
<dbReference type="GO" id="GO:0016020">
    <property type="term" value="C:membrane"/>
    <property type="evidence" value="ECO:0007669"/>
    <property type="project" value="UniProtKB-SubCell"/>
</dbReference>
<keyword evidence="8" id="KW-1185">Reference proteome</keyword>
<dbReference type="InterPro" id="IPR003663">
    <property type="entry name" value="Sugar/inositol_transpt"/>
</dbReference>
<dbReference type="InterPro" id="IPR020846">
    <property type="entry name" value="MFS_dom"/>
</dbReference>
<feature type="non-terminal residue" evidence="7">
    <location>
        <position position="181"/>
    </location>
</feature>
<dbReference type="EMBL" id="CAXKWB010056464">
    <property type="protein sequence ID" value="CAL4178306.1"/>
    <property type="molecule type" value="Genomic_DNA"/>
</dbReference>
<dbReference type="PANTHER" id="PTHR23503:SF127">
    <property type="entry name" value="FI08437P-RELATED"/>
    <property type="match status" value="1"/>
</dbReference>
<dbReference type="Gene3D" id="1.20.1250.20">
    <property type="entry name" value="MFS general substrate transporter like domains"/>
    <property type="match status" value="1"/>
</dbReference>
<evidence type="ECO:0000259" key="6">
    <source>
        <dbReference type="PROSITE" id="PS50850"/>
    </source>
</evidence>
<dbReference type="SUPFAM" id="SSF103473">
    <property type="entry name" value="MFS general substrate transporter"/>
    <property type="match status" value="1"/>
</dbReference>
<dbReference type="PRINTS" id="PR00171">
    <property type="entry name" value="SUGRTRNSPORT"/>
</dbReference>
<comment type="subcellular location">
    <subcellularLocation>
        <location evidence="1">Membrane</location>
        <topology evidence="1">Multi-pass membrane protein</topology>
    </subcellularLocation>
</comment>
<dbReference type="InterPro" id="IPR005829">
    <property type="entry name" value="Sugar_transporter_CS"/>
</dbReference>
<feature type="domain" description="Major facilitator superfamily (MFS) profile" evidence="6">
    <location>
        <begin position="15"/>
        <end position="181"/>
    </location>
</feature>
<keyword evidence="3 5" id="KW-1133">Transmembrane helix</keyword>
<evidence type="ECO:0000313" key="8">
    <source>
        <dbReference type="Proteomes" id="UP001497623"/>
    </source>
</evidence>
<evidence type="ECO:0000313" key="7">
    <source>
        <dbReference type="EMBL" id="CAL4178306.1"/>
    </source>
</evidence>
<accession>A0AAV2SCG1</accession>
<comment type="caution">
    <text evidence="7">The sequence shown here is derived from an EMBL/GenBank/DDBJ whole genome shotgun (WGS) entry which is preliminary data.</text>
</comment>
<dbReference type="Proteomes" id="UP001497623">
    <property type="component" value="Unassembled WGS sequence"/>
</dbReference>
<keyword evidence="4 5" id="KW-0472">Membrane</keyword>
<dbReference type="InterPro" id="IPR045263">
    <property type="entry name" value="GLUT"/>
</dbReference>
<evidence type="ECO:0000256" key="3">
    <source>
        <dbReference type="ARBA" id="ARBA00022989"/>
    </source>
</evidence>
<evidence type="ECO:0000256" key="4">
    <source>
        <dbReference type="ARBA" id="ARBA00023136"/>
    </source>
</evidence>
<sequence>SGRQHGITPFLLLAITVTTLGCSLPTGHNLGVINTPQEIMRAWVQEAIMERYNVRLTLSQDLIVWSVIVSIFVGGAAIGSVMGAPLADATGRCRAILLVNVLNLLASIMFICCKMLGSVEMLILGRLIGGITAGLSTSLVPLYLSEVAPTALKGVMGVLLPFGLCAGLLASQIMGMDTVMG</sequence>
<dbReference type="AlphaFoldDB" id="A0AAV2SCG1"/>
<feature type="non-terminal residue" evidence="7">
    <location>
        <position position="1"/>
    </location>
</feature>
<organism evidence="7 8">
    <name type="scientific">Meganyctiphanes norvegica</name>
    <name type="common">Northern krill</name>
    <name type="synonym">Thysanopoda norvegica</name>
    <dbReference type="NCBI Taxonomy" id="48144"/>
    <lineage>
        <taxon>Eukaryota</taxon>
        <taxon>Metazoa</taxon>
        <taxon>Ecdysozoa</taxon>
        <taxon>Arthropoda</taxon>
        <taxon>Crustacea</taxon>
        <taxon>Multicrustacea</taxon>
        <taxon>Malacostraca</taxon>
        <taxon>Eumalacostraca</taxon>
        <taxon>Eucarida</taxon>
        <taxon>Euphausiacea</taxon>
        <taxon>Euphausiidae</taxon>
        <taxon>Meganyctiphanes</taxon>
    </lineage>
</organism>
<keyword evidence="2 5" id="KW-0812">Transmembrane</keyword>
<proteinExistence type="predicted"/>
<dbReference type="InterPro" id="IPR005828">
    <property type="entry name" value="MFS_sugar_transport-like"/>
</dbReference>
<dbReference type="Pfam" id="PF00083">
    <property type="entry name" value="Sugar_tr"/>
    <property type="match status" value="1"/>
</dbReference>
<evidence type="ECO:0000256" key="2">
    <source>
        <dbReference type="ARBA" id="ARBA00022692"/>
    </source>
</evidence>
<feature type="transmembrane region" description="Helical" evidence="5">
    <location>
        <begin position="62"/>
        <end position="83"/>
    </location>
</feature>
<feature type="transmembrane region" description="Helical" evidence="5">
    <location>
        <begin position="7"/>
        <end position="26"/>
    </location>
</feature>
<dbReference type="PROSITE" id="PS00217">
    <property type="entry name" value="SUGAR_TRANSPORT_2"/>
    <property type="match status" value="1"/>
</dbReference>
<dbReference type="InterPro" id="IPR036259">
    <property type="entry name" value="MFS_trans_sf"/>
</dbReference>
<name>A0AAV2SCG1_MEGNR</name>
<dbReference type="PANTHER" id="PTHR23503">
    <property type="entry name" value="SOLUTE CARRIER FAMILY 2"/>
    <property type="match status" value="1"/>
</dbReference>